<name>A0A8H7XPG1_PSICU</name>
<reference evidence="2" key="1">
    <citation type="submission" date="2021-02" db="EMBL/GenBank/DDBJ databases">
        <title>Psilocybe cubensis genome.</title>
        <authorList>
            <person name="Mckernan K.J."/>
            <person name="Crawford S."/>
            <person name="Trippe A."/>
            <person name="Kane L.T."/>
            <person name="Mclaughlin S."/>
        </authorList>
    </citation>
    <scope>NUCLEOTIDE SEQUENCE [LARGE SCALE GENOMIC DNA]</scope>
    <source>
        <strain evidence="2">MGC-MH-2018</strain>
    </source>
</reference>
<feature type="region of interest" description="Disordered" evidence="1">
    <location>
        <begin position="181"/>
        <end position="244"/>
    </location>
</feature>
<evidence type="ECO:0000313" key="2">
    <source>
        <dbReference type="EMBL" id="KAG5163154.1"/>
    </source>
</evidence>
<protein>
    <submittedName>
        <fullName evidence="2">Uncharacterized protein</fullName>
    </submittedName>
</protein>
<dbReference type="AlphaFoldDB" id="A0A8H7XPG1"/>
<gene>
    <name evidence="2" type="ORF">JR316_012022</name>
</gene>
<dbReference type="EMBL" id="JAFIQS010000016">
    <property type="protein sequence ID" value="KAG5163154.1"/>
    <property type="molecule type" value="Genomic_DNA"/>
</dbReference>
<feature type="compositionally biased region" description="Low complexity" evidence="1">
    <location>
        <begin position="200"/>
        <end position="218"/>
    </location>
</feature>
<comment type="caution">
    <text evidence="2">The sequence shown here is derived from an EMBL/GenBank/DDBJ whole genome shotgun (WGS) entry which is preliminary data.</text>
</comment>
<accession>A0A8H7XPG1</accession>
<feature type="region of interest" description="Disordered" evidence="1">
    <location>
        <begin position="514"/>
        <end position="538"/>
    </location>
</feature>
<feature type="region of interest" description="Disordered" evidence="1">
    <location>
        <begin position="32"/>
        <end position="65"/>
    </location>
</feature>
<feature type="compositionally biased region" description="Basic and acidic residues" evidence="1">
    <location>
        <begin position="56"/>
        <end position="65"/>
    </location>
</feature>
<organism evidence="2">
    <name type="scientific">Psilocybe cubensis</name>
    <name type="common">Psychedelic mushroom</name>
    <name type="synonym">Stropharia cubensis</name>
    <dbReference type="NCBI Taxonomy" id="181762"/>
    <lineage>
        <taxon>Eukaryota</taxon>
        <taxon>Fungi</taxon>
        <taxon>Dikarya</taxon>
        <taxon>Basidiomycota</taxon>
        <taxon>Agaricomycotina</taxon>
        <taxon>Agaricomycetes</taxon>
        <taxon>Agaricomycetidae</taxon>
        <taxon>Agaricales</taxon>
        <taxon>Agaricineae</taxon>
        <taxon>Strophariaceae</taxon>
        <taxon>Psilocybe</taxon>
    </lineage>
</organism>
<proteinExistence type="predicted"/>
<sequence length="795" mass="87806">MQTEFDFSYLDAEVQRAELVAAEKECEELMQSLLPSKSKKQPLRKAAPPKGLSAQDQERLHDAQEKVKRLRETYETRFDGPRGKKVKREQVNVQMEEIPALNTTKGDSLGNAIVLDQQDMIDPILQNSPVTHFAAAALPDPSLASGSPVSALLSASISALKLPAVELPTSISTAQTLSTTLSAPNFAPTGETSSNDSMDPRPSSTSSPAANSPISTPADSAAAFPSSGVHNSTSTAPDHGSRMMEIDTDTSNPMEAPCSNVMINGNSQKHNVVETTSDKNTGNVNDDAIMTVPTTSVDDAETQSNRLEDHNKEAMELFKDTDLQDLDKIVTGSKELNISERKTKKMRDLKAIPVSDNREHQTAKKIFDLAMMSLISPPLSGSLPPLQKQITAELEQISQFLASVNCKTAELEADICSPKQRTMDEIRGALQAIDSNHDICQKATARMGELQAAIIQHERAYREQQNRKPLEDRRKVLRKERTLVSNSLKTATSQNLADIQEKLRTIEQELSSIRDQLNTRKRPEKSAHQPTGSVPDVLVPQIPSVAEGEDSLSGAFGEDGIAGDFRKAMEAYTRMTGAELQALSDGAQNSIQEFLETGKLPSLKVKHRKALRMLQFMHPELCITHRQVALGIHMTSHLNLVCRYHKRSSMVKKCDNKTHIAGVAYRADYSAAPQEGHMNCGCLIDNVLLDFYFWKTLSIRSTNPKLQSVEETMKTDVFPPRIRAFVIKLFTSATMLTASDIYNDHRPRGKFSRETHLMMVSFTRLGEELKARLKGIKVVTYGIDDVNDTMQIDTA</sequence>
<evidence type="ECO:0000256" key="1">
    <source>
        <dbReference type="SAM" id="MobiDB-lite"/>
    </source>
</evidence>